<evidence type="ECO:0000313" key="1">
    <source>
        <dbReference type="EMBL" id="GIP57906.1"/>
    </source>
</evidence>
<keyword evidence="2" id="KW-1185">Reference proteome</keyword>
<dbReference type="EMBL" id="BOSM01000002">
    <property type="protein sequence ID" value="GIP57906.1"/>
    <property type="molecule type" value="Genomic_DNA"/>
</dbReference>
<dbReference type="InterPro" id="IPR045404">
    <property type="entry name" value="Gp13-like"/>
</dbReference>
<proteinExistence type="predicted"/>
<protein>
    <submittedName>
        <fullName evidence="1">Coat protein</fullName>
    </submittedName>
</protein>
<reference evidence="1 2" key="1">
    <citation type="submission" date="2021-03" db="EMBL/GenBank/DDBJ databases">
        <title>Antimicrobial resistance genes in bacteria isolated from Japanese honey, and their potential for conferring macrolide and lincosamide resistance in the American foulbrood pathogen Paenibacillus larvae.</title>
        <authorList>
            <person name="Okamoto M."/>
            <person name="Kumagai M."/>
            <person name="Kanamori H."/>
            <person name="Takamatsu D."/>
        </authorList>
    </citation>
    <scope>NUCLEOTIDE SEQUENCE [LARGE SCALE GENOMIC DNA]</scope>
    <source>
        <strain evidence="1 2">J15TS10</strain>
    </source>
</reference>
<evidence type="ECO:0000313" key="2">
    <source>
        <dbReference type="Proteomes" id="UP000681290"/>
    </source>
</evidence>
<organism evidence="1 2">
    <name type="scientific">Paenibacillus woosongensis</name>
    <dbReference type="NCBI Taxonomy" id="307580"/>
    <lineage>
        <taxon>Bacteria</taxon>
        <taxon>Bacillati</taxon>
        <taxon>Bacillota</taxon>
        <taxon>Bacilli</taxon>
        <taxon>Bacillales</taxon>
        <taxon>Paenibacillaceae</taxon>
        <taxon>Paenibacillus</taxon>
    </lineage>
</organism>
<dbReference type="Pfam" id="PF20036">
    <property type="entry name" value="Gp13-like"/>
    <property type="match status" value="1"/>
</dbReference>
<sequence length="327" mass="36114">MIVLTTRIQDVIQPEVFTEYSIQRTMALSALIQSGIAQNTPEFDALASGPNTLINMPYWDDLTGDPEVMDDHGETTPGKIKANKDVARKMAWVKSYGANALSAMLSGDDPMKAIADLFSAYWDRQYQEMLLSILDGVFASPNMGEKIHDISTETGGKEFINGRSFIDATQKMGDAKDLLTGVMMHSAVEADLAKNDLIEYIQDSKGSTRIPYFMNKRVIVDDAMAFDTTTGAGVAYLFGEGAIAWGNGSHPDIQQTEVVRKGLSLAGEDVLVNRRLPLLHPRGVKWTEASVADTFPTFTELEDGDNWSRVYEPKAIRIVKFQFKINA</sequence>
<keyword evidence="1" id="KW-0946">Virion</keyword>
<accession>A0ABQ4MPH2</accession>
<dbReference type="Proteomes" id="UP000681290">
    <property type="component" value="Unassembled WGS sequence"/>
</dbReference>
<keyword evidence="1" id="KW-0167">Capsid protein</keyword>
<gene>
    <name evidence="1" type="ORF">J15TS10_17200</name>
</gene>
<comment type="caution">
    <text evidence="1">The sequence shown here is derived from an EMBL/GenBank/DDBJ whole genome shotgun (WGS) entry which is preliminary data.</text>
</comment>
<name>A0ABQ4MPH2_9BACL</name>